<sequence length="326" mass="35171">MLRRRTLVRATGAALLPAAALLHAQAQGRPMRVSYHSVRITPNEFEQAFERGMRERGWVPGSNLLLDYRFAGFDADREAALVTAALQSKPDLFVVADAMLSRSPWTLTTVAPMVFPAFGDPIASGATTSLSRPDGNVTGTTVFHIELSAKRLDFLKQALPDMRRAAALFNVRRRVKPTGVAASVKAGETLGIAVSELGVVLPDGLEEAVGHAARQGVQGIAVISDLGTISHRARICDVTQAHKVPTIFSNRTYLRAGGFMSYGPDLEGVFHRGAYFADRILKGAKPADLPIEQATNFQLVLNQKTAKALGRKFPAALMAQATEIIE</sequence>
<keyword evidence="3" id="KW-1185">Reference proteome</keyword>
<organism evidence="2 3">
    <name type="scientific">Ramlibacter albus</name>
    <dbReference type="NCBI Taxonomy" id="2079448"/>
    <lineage>
        <taxon>Bacteria</taxon>
        <taxon>Pseudomonadati</taxon>
        <taxon>Pseudomonadota</taxon>
        <taxon>Betaproteobacteria</taxon>
        <taxon>Burkholderiales</taxon>
        <taxon>Comamonadaceae</taxon>
        <taxon>Ramlibacter</taxon>
    </lineage>
</organism>
<feature type="chain" id="PRO_5037182641" evidence="1">
    <location>
        <begin position="27"/>
        <end position="326"/>
    </location>
</feature>
<accession>A0A923M880</accession>
<protein>
    <submittedName>
        <fullName evidence="2">ABC transporter substrate-binding protein</fullName>
    </submittedName>
</protein>
<dbReference type="CDD" id="cd06325">
    <property type="entry name" value="PBP1_ABC_unchar_transporter"/>
    <property type="match status" value="1"/>
</dbReference>
<dbReference type="InterPro" id="IPR007487">
    <property type="entry name" value="ABC_transpt-TYRBP-like"/>
</dbReference>
<dbReference type="PANTHER" id="PTHR35271">
    <property type="entry name" value="ABC TRANSPORTER, SUBSTRATE-BINDING LIPOPROTEIN-RELATED"/>
    <property type="match status" value="1"/>
</dbReference>
<keyword evidence="1" id="KW-0732">Signal</keyword>
<dbReference type="PANTHER" id="PTHR35271:SF1">
    <property type="entry name" value="ABC TRANSPORTER, SUBSTRATE-BINDING LIPOPROTEIN"/>
    <property type="match status" value="1"/>
</dbReference>
<dbReference type="AlphaFoldDB" id="A0A923M880"/>
<dbReference type="Proteomes" id="UP000596827">
    <property type="component" value="Unassembled WGS sequence"/>
</dbReference>
<reference evidence="2" key="1">
    <citation type="submission" date="2020-08" db="EMBL/GenBank/DDBJ databases">
        <title>Ramlibacter sp. GTP1 16S ribosomal RNA gene genome sequencing and assembly.</title>
        <authorList>
            <person name="Kang M."/>
        </authorList>
    </citation>
    <scope>NUCLEOTIDE SEQUENCE</scope>
    <source>
        <strain evidence="2">GTP1</strain>
    </source>
</reference>
<dbReference type="Gene3D" id="3.40.50.2300">
    <property type="match status" value="2"/>
</dbReference>
<dbReference type="Pfam" id="PF04392">
    <property type="entry name" value="ABC_sub_bind"/>
    <property type="match status" value="1"/>
</dbReference>
<comment type="caution">
    <text evidence="2">The sequence shown here is derived from an EMBL/GenBank/DDBJ whole genome shotgun (WGS) entry which is preliminary data.</text>
</comment>
<dbReference type="RefSeq" id="WP_187081033.1">
    <property type="nucleotide sequence ID" value="NZ_JACORU010000002.1"/>
</dbReference>
<evidence type="ECO:0000256" key="1">
    <source>
        <dbReference type="SAM" id="SignalP"/>
    </source>
</evidence>
<name>A0A923M880_9BURK</name>
<proteinExistence type="predicted"/>
<evidence type="ECO:0000313" key="3">
    <source>
        <dbReference type="Proteomes" id="UP000596827"/>
    </source>
</evidence>
<evidence type="ECO:0000313" key="2">
    <source>
        <dbReference type="EMBL" id="MBC5764574.1"/>
    </source>
</evidence>
<feature type="signal peptide" evidence="1">
    <location>
        <begin position="1"/>
        <end position="26"/>
    </location>
</feature>
<dbReference type="EMBL" id="JACORU010000002">
    <property type="protein sequence ID" value="MBC5764574.1"/>
    <property type="molecule type" value="Genomic_DNA"/>
</dbReference>
<gene>
    <name evidence="2" type="ORF">H8R02_08945</name>
</gene>